<feature type="compositionally biased region" description="Low complexity" evidence="5">
    <location>
        <begin position="52"/>
        <end position="61"/>
    </location>
</feature>
<evidence type="ECO:0000313" key="7">
    <source>
        <dbReference type="EMBL" id="MBO1249319.1"/>
    </source>
</evidence>
<sequence length="123" mass="13350">MTTLTTPQTHALRDQLLARKEQLLQELDAVQVAHRERMKSADSAPQDAYATQANQVAQNAVRDAEARRDHDELVAVRAALARIEDGSYGACQDCGADIGLPRLHAFPAALRCIGCQTKAEQAA</sequence>
<keyword evidence="3" id="KW-0862">Zinc</keyword>
<evidence type="ECO:0000259" key="6">
    <source>
        <dbReference type="Pfam" id="PF01258"/>
    </source>
</evidence>
<dbReference type="SUPFAM" id="SSF57716">
    <property type="entry name" value="Glucocorticoid receptor-like (DNA-binding domain)"/>
    <property type="match status" value="1"/>
</dbReference>
<accession>A0A939KDF7</accession>
<dbReference type="PANTHER" id="PTHR33823">
    <property type="entry name" value="RNA POLYMERASE-BINDING TRANSCRIPTION FACTOR DKSA-RELATED"/>
    <property type="match status" value="1"/>
</dbReference>
<feature type="zinc finger region" description="dksA C4-type" evidence="4">
    <location>
        <begin position="91"/>
        <end position="115"/>
    </location>
</feature>
<evidence type="ECO:0000256" key="2">
    <source>
        <dbReference type="ARBA" id="ARBA00022771"/>
    </source>
</evidence>
<reference evidence="7" key="1">
    <citation type="submission" date="2021-03" db="EMBL/GenBank/DDBJ databases">
        <title>Comamonas denitrificans.</title>
        <authorList>
            <person name="Finster K."/>
        </authorList>
    </citation>
    <scope>NUCLEOTIDE SEQUENCE</scope>
    <source>
        <strain evidence="7">MM2021_4</strain>
    </source>
</reference>
<keyword evidence="2" id="KW-0863">Zinc-finger</keyword>
<dbReference type="PROSITE" id="PS51128">
    <property type="entry name" value="ZF_DKSA_2"/>
    <property type="match status" value="1"/>
</dbReference>
<dbReference type="RefSeq" id="WP_207574841.1">
    <property type="nucleotide sequence ID" value="NZ_JAFNME010000009.1"/>
</dbReference>
<name>A0A939KDF7_9BURK</name>
<dbReference type="AlphaFoldDB" id="A0A939KDF7"/>
<evidence type="ECO:0000256" key="1">
    <source>
        <dbReference type="ARBA" id="ARBA00022723"/>
    </source>
</evidence>
<dbReference type="EMBL" id="JAFNME010000009">
    <property type="protein sequence ID" value="MBO1249319.1"/>
    <property type="molecule type" value="Genomic_DNA"/>
</dbReference>
<dbReference type="GO" id="GO:0008270">
    <property type="term" value="F:zinc ion binding"/>
    <property type="evidence" value="ECO:0007669"/>
    <property type="project" value="UniProtKB-KW"/>
</dbReference>
<organism evidence="7 8">
    <name type="scientific">Comamonas denitrificans</name>
    <dbReference type="NCBI Taxonomy" id="117506"/>
    <lineage>
        <taxon>Bacteria</taxon>
        <taxon>Pseudomonadati</taxon>
        <taxon>Pseudomonadota</taxon>
        <taxon>Betaproteobacteria</taxon>
        <taxon>Burkholderiales</taxon>
        <taxon>Comamonadaceae</taxon>
        <taxon>Comamonas</taxon>
    </lineage>
</organism>
<dbReference type="InterPro" id="IPR000962">
    <property type="entry name" value="Znf_DskA_TraR"/>
</dbReference>
<evidence type="ECO:0000313" key="8">
    <source>
        <dbReference type="Proteomes" id="UP000664731"/>
    </source>
</evidence>
<dbReference type="Gene3D" id="1.20.120.910">
    <property type="entry name" value="DksA, coiled-coil domain"/>
    <property type="match status" value="1"/>
</dbReference>
<evidence type="ECO:0000256" key="5">
    <source>
        <dbReference type="SAM" id="MobiDB-lite"/>
    </source>
</evidence>
<keyword evidence="1" id="KW-0479">Metal-binding</keyword>
<proteinExistence type="predicted"/>
<dbReference type="PANTHER" id="PTHR33823:SF4">
    <property type="entry name" value="GENERAL STRESS PROTEIN 16O"/>
    <property type="match status" value="1"/>
</dbReference>
<dbReference type="InterPro" id="IPR037187">
    <property type="entry name" value="DnaK_N"/>
</dbReference>
<feature type="region of interest" description="Disordered" evidence="5">
    <location>
        <begin position="35"/>
        <end position="68"/>
    </location>
</feature>
<dbReference type="Pfam" id="PF01258">
    <property type="entry name" value="zf-dskA_traR"/>
    <property type="match status" value="1"/>
</dbReference>
<feature type="domain" description="Zinc finger DksA/TraR C4-type" evidence="6">
    <location>
        <begin position="86"/>
        <end position="121"/>
    </location>
</feature>
<evidence type="ECO:0000256" key="3">
    <source>
        <dbReference type="ARBA" id="ARBA00022833"/>
    </source>
</evidence>
<comment type="caution">
    <text evidence="7">The sequence shown here is derived from an EMBL/GenBank/DDBJ whole genome shotgun (WGS) entry which is preliminary data.</text>
</comment>
<gene>
    <name evidence="7" type="ORF">J1777_05640</name>
</gene>
<evidence type="ECO:0000256" key="4">
    <source>
        <dbReference type="PROSITE-ProRule" id="PRU00510"/>
    </source>
</evidence>
<keyword evidence="8" id="KW-1185">Reference proteome</keyword>
<dbReference type="Proteomes" id="UP000664731">
    <property type="component" value="Unassembled WGS sequence"/>
</dbReference>
<protein>
    <submittedName>
        <fullName evidence="7">TraR/DksA family transcriptional regulator</fullName>
    </submittedName>
</protein>
<dbReference type="SUPFAM" id="SSF109635">
    <property type="entry name" value="DnaK suppressor protein DksA, alpha-hairpin domain"/>
    <property type="match status" value="1"/>
</dbReference>